<evidence type="ECO:0000259" key="7">
    <source>
        <dbReference type="Pfam" id="PF01490"/>
    </source>
</evidence>
<dbReference type="AlphaFoldDB" id="A0A088RK28"/>
<dbReference type="GeneID" id="22572802"/>
<feature type="transmembrane region" description="Helical" evidence="6">
    <location>
        <begin position="218"/>
        <end position="242"/>
    </location>
</feature>
<dbReference type="PANTHER" id="PTHR22950">
    <property type="entry name" value="AMINO ACID TRANSPORTER"/>
    <property type="match status" value="1"/>
</dbReference>
<dbReference type="RefSeq" id="XP_010696788.1">
    <property type="nucleotide sequence ID" value="XM_010698486.1"/>
</dbReference>
<feature type="transmembrane region" description="Helical" evidence="6">
    <location>
        <begin position="107"/>
        <end position="131"/>
    </location>
</feature>
<feature type="transmembrane region" description="Helical" evidence="6">
    <location>
        <begin position="151"/>
        <end position="172"/>
    </location>
</feature>
<gene>
    <name evidence="8" type="primary">AAT20</name>
    <name evidence="8" type="ORF">LPMP_100660</name>
</gene>
<feature type="transmembrane region" description="Helical" evidence="6">
    <location>
        <begin position="403"/>
        <end position="431"/>
    </location>
</feature>
<feature type="transmembrane region" description="Helical" evidence="6">
    <location>
        <begin position="300"/>
        <end position="320"/>
    </location>
</feature>
<proteinExistence type="predicted"/>
<accession>A0A088RK28</accession>
<dbReference type="KEGG" id="lpan:LPMP_100660"/>
<evidence type="ECO:0000256" key="2">
    <source>
        <dbReference type="ARBA" id="ARBA00022692"/>
    </source>
</evidence>
<name>A0A088RK28_LEIPA</name>
<dbReference type="VEuPathDB" id="TriTrypDB:LPMP_100660"/>
<dbReference type="eggNOG" id="KOG1304">
    <property type="taxonomic scope" value="Eukaryota"/>
</dbReference>
<feature type="transmembrane region" description="Helical" evidence="6">
    <location>
        <begin position="461"/>
        <end position="480"/>
    </location>
</feature>
<feature type="region of interest" description="Disordered" evidence="5">
    <location>
        <begin position="1"/>
        <end position="24"/>
    </location>
</feature>
<dbReference type="InterPro" id="IPR013057">
    <property type="entry name" value="AA_transpt_TM"/>
</dbReference>
<keyword evidence="2 6" id="KW-0812">Transmembrane</keyword>
<dbReference type="GO" id="GO:0015179">
    <property type="term" value="F:L-amino acid transmembrane transporter activity"/>
    <property type="evidence" value="ECO:0007669"/>
    <property type="project" value="TreeGrafter"/>
</dbReference>
<feature type="transmembrane region" description="Helical" evidence="6">
    <location>
        <begin position="375"/>
        <end position="397"/>
    </location>
</feature>
<dbReference type="GO" id="GO:0005774">
    <property type="term" value="C:vacuolar membrane"/>
    <property type="evidence" value="ECO:0007669"/>
    <property type="project" value="TreeGrafter"/>
</dbReference>
<feature type="compositionally biased region" description="Basic and acidic residues" evidence="5">
    <location>
        <begin position="1"/>
        <end position="21"/>
    </location>
</feature>
<dbReference type="PANTHER" id="PTHR22950:SF349">
    <property type="entry name" value="AMINO ACID TRANSPORTER TRANSMEMBRANE DOMAIN-CONTAINING PROTEIN"/>
    <property type="match status" value="1"/>
</dbReference>
<dbReference type="VEuPathDB" id="TriTrypDB:LPAL13_100013200"/>
<evidence type="ECO:0000256" key="1">
    <source>
        <dbReference type="ARBA" id="ARBA00004141"/>
    </source>
</evidence>
<dbReference type="Proteomes" id="UP000063063">
    <property type="component" value="Chromosome 10"/>
</dbReference>
<reference evidence="8 9" key="1">
    <citation type="journal article" date="2015" name="Sci. Rep.">
        <title>The genome of Leishmania panamensis: insights into genomics of the L. (Viannia) subgenus.</title>
        <authorList>
            <person name="Llanes A."/>
            <person name="Restrepo C.M."/>
            <person name="Vecchio G.D."/>
            <person name="Anguizola F.J."/>
            <person name="Lleonart R."/>
        </authorList>
    </citation>
    <scope>NUCLEOTIDE SEQUENCE [LARGE SCALE GENOMIC DNA]</scope>
    <source>
        <strain evidence="8 9">MHOM/PA/94/PSC-1</strain>
    </source>
</reference>
<protein>
    <submittedName>
        <fullName evidence="8">Amino acid transporter, putative</fullName>
    </submittedName>
</protein>
<evidence type="ECO:0000313" key="8">
    <source>
        <dbReference type="EMBL" id="AIN96135.1"/>
    </source>
</evidence>
<dbReference type="EMBL" id="CP009379">
    <property type="protein sequence ID" value="AIN96135.1"/>
    <property type="molecule type" value="Genomic_DNA"/>
</dbReference>
<feature type="transmembrane region" description="Helical" evidence="6">
    <location>
        <begin position="268"/>
        <end position="288"/>
    </location>
</feature>
<organism evidence="8 9">
    <name type="scientific">Leishmania panamensis</name>
    <dbReference type="NCBI Taxonomy" id="5679"/>
    <lineage>
        <taxon>Eukaryota</taxon>
        <taxon>Discoba</taxon>
        <taxon>Euglenozoa</taxon>
        <taxon>Kinetoplastea</taxon>
        <taxon>Metakinetoplastina</taxon>
        <taxon>Trypanosomatida</taxon>
        <taxon>Trypanosomatidae</taxon>
        <taxon>Leishmaniinae</taxon>
        <taxon>Leishmania</taxon>
        <taxon>Leishmania guyanensis species complex</taxon>
    </lineage>
</organism>
<keyword evidence="3 6" id="KW-1133">Transmembrane helix</keyword>
<sequence length="483" mass="53182">MNAASEKEPAHPAPMEDERHNNTLVKGFVNMSTVEIVGNANNDDSSPEQGTQKVQEYVEMDEEDVPTGSLAAGELKENTNIYKSAFHIFKANVGTGVFLLPTFYPDAGYVVSVILAIFISAAVLDCTLLLLNVKVTINRGDVTTYSQVCRYVCGVGLGWFLFVAMCLAQFGFCLMYSQLFGETMNELVTFSGSKYVWVSLMLIINFPMTCFSDNLSLLAIASIIATVSVFYSLICCFVASIMQLSQAGVHPGCNVAGDRIPVGWFNNLANNMMVLEGIAIVLPVHAACTKKRLVPMMVTIVLIGVVSWYVLFGLTGYLAYGDSMTTSLVAKMEPSPWGTSVRVFFALNLVFTYPVQFMSAMQLIDQTVKCRPRSWLGLGLRLLVNLIIWALAMAMPTSAVNTVVAFVGALPSVCMVMIIPSILAMQVNYAVDHPDENRNKLQYWKKIFVSTPCFTFKRLRCYVYLVSALLIMVIGTYSIAEKL</sequence>
<dbReference type="Pfam" id="PF01490">
    <property type="entry name" value="Aa_trans"/>
    <property type="match status" value="1"/>
</dbReference>
<keyword evidence="9" id="KW-1185">Reference proteome</keyword>
<evidence type="ECO:0000313" key="9">
    <source>
        <dbReference type="Proteomes" id="UP000063063"/>
    </source>
</evidence>
<keyword evidence="4 6" id="KW-0472">Membrane</keyword>
<comment type="subcellular location">
    <subcellularLocation>
        <location evidence="1">Membrane</location>
        <topology evidence="1">Multi-pass membrane protein</topology>
    </subcellularLocation>
</comment>
<feature type="transmembrane region" description="Helical" evidence="6">
    <location>
        <begin position="192"/>
        <end position="211"/>
    </location>
</feature>
<evidence type="ECO:0000256" key="4">
    <source>
        <dbReference type="ARBA" id="ARBA00023136"/>
    </source>
</evidence>
<evidence type="ECO:0000256" key="5">
    <source>
        <dbReference type="SAM" id="MobiDB-lite"/>
    </source>
</evidence>
<feature type="transmembrane region" description="Helical" evidence="6">
    <location>
        <begin position="340"/>
        <end position="363"/>
    </location>
</feature>
<evidence type="ECO:0000256" key="3">
    <source>
        <dbReference type="ARBA" id="ARBA00022989"/>
    </source>
</evidence>
<dbReference type="OrthoDB" id="276116at2759"/>
<evidence type="ECO:0000256" key="6">
    <source>
        <dbReference type="SAM" id="Phobius"/>
    </source>
</evidence>
<feature type="domain" description="Amino acid transporter transmembrane" evidence="7">
    <location>
        <begin position="78"/>
        <end position="427"/>
    </location>
</feature>